<proteinExistence type="predicted"/>
<dbReference type="WBParaSite" id="ECPE_0001127801-mRNA-1">
    <property type="protein sequence ID" value="ECPE_0001127801-mRNA-1"/>
    <property type="gene ID" value="ECPE_0001127801"/>
</dbReference>
<gene>
    <name evidence="2" type="ORF">ECPE_LOCUS11243</name>
</gene>
<keyword evidence="1" id="KW-0812">Transmembrane</keyword>
<evidence type="ECO:0000313" key="4">
    <source>
        <dbReference type="WBParaSite" id="ECPE_0001127801-mRNA-1"/>
    </source>
</evidence>
<evidence type="ECO:0000313" key="3">
    <source>
        <dbReference type="Proteomes" id="UP000272942"/>
    </source>
</evidence>
<name>A0A183AWA8_9TREM</name>
<dbReference type="Proteomes" id="UP000272942">
    <property type="component" value="Unassembled WGS sequence"/>
</dbReference>
<dbReference type="AlphaFoldDB" id="A0A183AWA8"/>
<reference evidence="2 3" key="2">
    <citation type="submission" date="2018-11" db="EMBL/GenBank/DDBJ databases">
        <authorList>
            <consortium name="Pathogen Informatics"/>
        </authorList>
    </citation>
    <scope>NUCLEOTIDE SEQUENCE [LARGE SCALE GENOMIC DNA]</scope>
    <source>
        <strain evidence="2 3">Egypt</strain>
    </source>
</reference>
<feature type="transmembrane region" description="Helical" evidence="1">
    <location>
        <begin position="56"/>
        <end position="79"/>
    </location>
</feature>
<reference evidence="4" key="1">
    <citation type="submission" date="2016-06" db="UniProtKB">
        <authorList>
            <consortium name="WormBaseParasite"/>
        </authorList>
    </citation>
    <scope>IDENTIFICATION</scope>
</reference>
<dbReference type="EMBL" id="UZAN01050455">
    <property type="protein sequence ID" value="VDP88240.1"/>
    <property type="molecule type" value="Genomic_DNA"/>
</dbReference>
<keyword evidence="1" id="KW-1133">Transmembrane helix</keyword>
<keyword evidence="1" id="KW-0472">Membrane</keyword>
<keyword evidence="3" id="KW-1185">Reference proteome</keyword>
<evidence type="ECO:0000256" key="1">
    <source>
        <dbReference type="SAM" id="Phobius"/>
    </source>
</evidence>
<evidence type="ECO:0000313" key="2">
    <source>
        <dbReference type="EMBL" id="VDP88240.1"/>
    </source>
</evidence>
<feature type="transmembrane region" description="Helical" evidence="1">
    <location>
        <begin position="25"/>
        <end position="44"/>
    </location>
</feature>
<accession>A0A183AWA8</accession>
<sequence>MTLQRNYVHDVDKLSWGCRNSPGTFGLLYATLTLFSTVLFLLGATHVNRWRLTKPYGIVLLVGYVVVLIFCSCYELNLFSNVHPPACPLVE</sequence>
<organism evidence="4">
    <name type="scientific">Echinostoma caproni</name>
    <dbReference type="NCBI Taxonomy" id="27848"/>
    <lineage>
        <taxon>Eukaryota</taxon>
        <taxon>Metazoa</taxon>
        <taxon>Spiralia</taxon>
        <taxon>Lophotrochozoa</taxon>
        <taxon>Platyhelminthes</taxon>
        <taxon>Trematoda</taxon>
        <taxon>Digenea</taxon>
        <taxon>Plagiorchiida</taxon>
        <taxon>Echinostomata</taxon>
        <taxon>Echinostomatoidea</taxon>
        <taxon>Echinostomatidae</taxon>
        <taxon>Echinostoma</taxon>
    </lineage>
</organism>
<protein>
    <submittedName>
        <fullName evidence="4">Frizzled-4</fullName>
    </submittedName>
</protein>